<dbReference type="AlphaFoldDB" id="A0A812NNP4"/>
<reference evidence="1" key="1">
    <citation type="submission" date="2021-02" db="EMBL/GenBank/DDBJ databases">
        <authorList>
            <person name="Dougan E. K."/>
            <person name="Rhodes N."/>
            <person name="Thang M."/>
            <person name="Chan C."/>
        </authorList>
    </citation>
    <scope>NUCLEOTIDE SEQUENCE</scope>
</reference>
<dbReference type="EMBL" id="CAJNDS010002090">
    <property type="protein sequence ID" value="CAE7319581.1"/>
    <property type="molecule type" value="Genomic_DNA"/>
</dbReference>
<dbReference type="OrthoDB" id="448519at2759"/>
<comment type="caution">
    <text evidence="1">The sequence shown here is derived from an EMBL/GenBank/DDBJ whole genome shotgun (WGS) entry which is preliminary data.</text>
</comment>
<evidence type="ECO:0000313" key="2">
    <source>
        <dbReference type="Proteomes" id="UP000604046"/>
    </source>
</evidence>
<keyword evidence="2" id="KW-1185">Reference proteome</keyword>
<sequence length="535" mass="58266">MKVRGPDALAINSARLHWIGPVLIPAQCNGFAAWKSEESSAKRFFVFETPAGRTFVTITYSRGCAESWCASSAGSYCRATTCSPKARQCATSRGSYCRATTCSPKARDRATTSGPKVRRRATTWSVCWQTRSKSIPTATCYTIQVCSNEQAESIADYLFPACATSKRTRASTADDFFIALSLTCAASWSARASTADDFFLALFLTSATSRRTRASSADDFSFADEVKSVYTKCLETQEQIDDLRERGDGLEGDVLEIGSWKYDAGQTLKVSQEGAPRGVKANLRVQLHAVRSVLIGLTKKAKAISSNRTGSTWKPWKACLPKANAPDDALANVGKMKRQLQAALAWLAVAVGPCTGLIWQAPNEVAADDQDATRKLLQCPTTQAGESFGNVQTSQVNECSGIAASRVNRGVYWVNNDSGDGTKLYGLTREGRQVARLRIENSGHDDWEDVAVGPGPEPGKSYIYIADMGNNDHHRGTVQIYRAEEPRIPEGHDQNDDIRVSAERFDVTYPDGMKYDCEAVFIDQGMGAEKHGTVG</sequence>
<protein>
    <submittedName>
        <fullName evidence="1">Uncharacterized protein</fullName>
    </submittedName>
</protein>
<dbReference type="SUPFAM" id="SSF50956">
    <property type="entry name" value="Thermostable phytase (3-phytase)"/>
    <property type="match status" value="1"/>
</dbReference>
<dbReference type="Proteomes" id="UP000604046">
    <property type="component" value="Unassembled WGS sequence"/>
</dbReference>
<proteinExistence type="predicted"/>
<gene>
    <name evidence="1" type="ORF">SNAT2548_LOCUS16750</name>
</gene>
<feature type="non-terminal residue" evidence="1">
    <location>
        <position position="1"/>
    </location>
</feature>
<name>A0A812NNP4_9DINO</name>
<accession>A0A812NNP4</accession>
<organism evidence="1 2">
    <name type="scientific">Symbiodinium natans</name>
    <dbReference type="NCBI Taxonomy" id="878477"/>
    <lineage>
        <taxon>Eukaryota</taxon>
        <taxon>Sar</taxon>
        <taxon>Alveolata</taxon>
        <taxon>Dinophyceae</taxon>
        <taxon>Suessiales</taxon>
        <taxon>Symbiodiniaceae</taxon>
        <taxon>Symbiodinium</taxon>
    </lineage>
</organism>
<evidence type="ECO:0000313" key="1">
    <source>
        <dbReference type="EMBL" id="CAE7319581.1"/>
    </source>
</evidence>